<evidence type="ECO:0000313" key="1">
    <source>
        <dbReference type="EMBL" id="KAA6438286.1"/>
    </source>
</evidence>
<gene>
    <name evidence="1" type="ORF">FEM33_16420</name>
</gene>
<keyword evidence="2" id="KW-1185">Reference proteome</keyword>
<dbReference type="AlphaFoldDB" id="A0A5M8QUH0"/>
<dbReference type="RefSeq" id="WP_139013089.1">
    <property type="nucleotide sequence ID" value="NZ_VBSN01000049.1"/>
</dbReference>
<protein>
    <submittedName>
        <fullName evidence="1">Uncharacterized protein</fullName>
    </submittedName>
</protein>
<proteinExistence type="predicted"/>
<reference evidence="1 2" key="1">
    <citation type="submission" date="2019-05" db="EMBL/GenBank/DDBJ databases">
        <authorList>
            <person name="Qu J.-H."/>
        </authorList>
    </citation>
    <scope>NUCLEOTIDE SEQUENCE [LARGE SCALE GENOMIC DNA]</scope>
    <source>
        <strain evidence="1 2">NS28</strain>
    </source>
</reference>
<sequence length="122" mass="14035">MYSPQIDLKSAAIASALSRMEGIFQNEETPDIKLHYTSEKDSELSVYANFIQENTILSGQILNVAPKQEPAKKLSAFNEMSRKRFFNILRRAAKAQDGISRQERLFVQQFWSGMTEMDDRKI</sequence>
<accession>A0A5M8QUH0</accession>
<dbReference type="Proteomes" id="UP000323994">
    <property type="component" value="Unassembled WGS sequence"/>
</dbReference>
<dbReference type="EMBL" id="VBSN01000049">
    <property type="protein sequence ID" value="KAA6438286.1"/>
    <property type="molecule type" value="Genomic_DNA"/>
</dbReference>
<dbReference type="OrthoDB" id="1120295at2"/>
<name>A0A5M8QUH0_9BACT</name>
<comment type="caution">
    <text evidence="1">The sequence shown here is derived from an EMBL/GenBank/DDBJ whole genome shotgun (WGS) entry which is preliminary data.</text>
</comment>
<organism evidence="1 2">
    <name type="scientific">Dyadobacter flavalbus</name>
    <dbReference type="NCBI Taxonomy" id="2579942"/>
    <lineage>
        <taxon>Bacteria</taxon>
        <taxon>Pseudomonadati</taxon>
        <taxon>Bacteroidota</taxon>
        <taxon>Cytophagia</taxon>
        <taxon>Cytophagales</taxon>
        <taxon>Spirosomataceae</taxon>
        <taxon>Dyadobacter</taxon>
    </lineage>
</organism>
<evidence type="ECO:0000313" key="2">
    <source>
        <dbReference type="Proteomes" id="UP000323994"/>
    </source>
</evidence>